<sequence length="56" mass="6267">MFKEVIKIIDGGQMSGYKVIDETDQTLWVPDDMGNSNRVMIDEFVADGGTITEENI</sequence>
<dbReference type="AlphaFoldDB" id="A0A382WX70"/>
<organism evidence="1">
    <name type="scientific">marine metagenome</name>
    <dbReference type="NCBI Taxonomy" id="408172"/>
    <lineage>
        <taxon>unclassified sequences</taxon>
        <taxon>metagenomes</taxon>
        <taxon>ecological metagenomes</taxon>
    </lineage>
</organism>
<name>A0A382WX70_9ZZZZ</name>
<reference evidence="1" key="1">
    <citation type="submission" date="2018-05" db="EMBL/GenBank/DDBJ databases">
        <authorList>
            <person name="Lanie J.A."/>
            <person name="Ng W.-L."/>
            <person name="Kazmierczak K.M."/>
            <person name="Andrzejewski T.M."/>
            <person name="Davidsen T.M."/>
            <person name="Wayne K.J."/>
            <person name="Tettelin H."/>
            <person name="Glass J.I."/>
            <person name="Rusch D."/>
            <person name="Podicherti R."/>
            <person name="Tsui H.-C.T."/>
            <person name="Winkler M.E."/>
        </authorList>
    </citation>
    <scope>NUCLEOTIDE SEQUENCE</scope>
</reference>
<evidence type="ECO:0000313" key="1">
    <source>
        <dbReference type="EMBL" id="SVD63160.1"/>
    </source>
</evidence>
<protein>
    <submittedName>
        <fullName evidence="1">Uncharacterized protein</fullName>
    </submittedName>
</protein>
<proteinExistence type="predicted"/>
<gene>
    <name evidence="1" type="ORF">METZ01_LOCUS416014</name>
</gene>
<accession>A0A382WX70</accession>
<dbReference type="EMBL" id="UINC01163059">
    <property type="protein sequence ID" value="SVD63160.1"/>
    <property type="molecule type" value="Genomic_DNA"/>
</dbReference>